<keyword evidence="3" id="KW-1185">Reference proteome</keyword>
<organism evidence="2 3">
    <name type="scientific">Portunus trituberculatus</name>
    <name type="common">Swimming crab</name>
    <name type="synonym">Neptunus trituberculatus</name>
    <dbReference type="NCBI Taxonomy" id="210409"/>
    <lineage>
        <taxon>Eukaryota</taxon>
        <taxon>Metazoa</taxon>
        <taxon>Ecdysozoa</taxon>
        <taxon>Arthropoda</taxon>
        <taxon>Crustacea</taxon>
        <taxon>Multicrustacea</taxon>
        <taxon>Malacostraca</taxon>
        <taxon>Eumalacostraca</taxon>
        <taxon>Eucarida</taxon>
        <taxon>Decapoda</taxon>
        <taxon>Pleocyemata</taxon>
        <taxon>Brachyura</taxon>
        <taxon>Eubrachyura</taxon>
        <taxon>Portunoidea</taxon>
        <taxon>Portunidae</taxon>
        <taxon>Portuninae</taxon>
        <taxon>Portunus</taxon>
    </lineage>
</organism>
<sequence length="63" mass="6654">MQVLYSRDQASSSSSSSSSSSFFAMGRCGPCTKRNNALDISRSTTSHRITGTTTTTTTTTTGH</sequence>
<feature type="region of interest" description="Disordered" evidence="1">
    <location>
        <begin position="1"/>
        <end position="63"/>
    </location>
</feature>
<protein>
    <submittedName>
        <fullName evidence="2">Uncharacterized protein</fullName>
    </submittedName>
</protein>
<dbReference type="EMBL" id="VSRR010002356">
    <property type="protein sequence ID" value="MPC31042.1"/>
    <property type="molecule type" value="Genomic_DNA"/>
</dbReference>
<evidence type="ECO:0000313" key="2">
    <source>
        <dbReference type="EMBL" id="MPC31042.1"/>
    </source>
</evidence>
<dbReference type="AlphaFoldDB" id="A0A5B7EAA7"/>
<feature type="compositionally biased region" description="Low complexity" evidence="1">
    <location>
        <begin position="40"/>
        <end position="63"/>
    </location>
</feature>
<feature type="compositionally biased region" description="Low complexity" evidence="1">
    <location>
        <begin position="11"/>
        <end position="21"/>
    </location>
</feature>
<accession>A0A5B7EAA7</accession>
<name>A0A5B7EAA7_PORTR</name>
<evidence type="ECO:0000313" key="3">
    <source>
        <dbReference type="Proteomes" id="UP000324222"/>
    </source>
</evidence>
<proteinExistence type="predicted"/>
<evidence type="ECO:0000256" key="1">
    <source>
        <dbReference type="SAM" id="MobiDB-lite"/>
    </source>
</evidence>
<reference evidence="2 3" key="1">
    <citation type="submission" date="2019-05" db="EMBL/GenBank/DDBJ databases">
        <title>Another draft genome of Portunus trituberculatus and its Hox gene families provides insights of decapod evolution.</title>
        <authorList>
            <person name="Jeong J.-H."/>
            <person name="Song I."/>
            <person name="Kim S."/>
            <person name="Choi T."/>
            <person name="Kim D."/>
            <person name="Ryu S."/>
            <person name="Kim W."/>
        </authorList>
    </citation>
    <scope>NUCLEOTIDE SEQUENCE [LARGE SCALE GENOMIC DNA]</scope>
    <source>
        <tissue evidence="2">Muscle</tissue>
    </source>
</reference>
<comment type="caution">
    <text evidence="2">The sequence shown here is derived from an EMBL/GenBank/DDBJ whole genome shotgun (WGS) entry which is preliminary data.</text>
</comment>
<gene>
    <name evidence="2" type="ORF">E2C01_024318</name>
</gene>
<dbReference type="Proteomes" id="UP000324222">
    <property type="component" value="Unassembled WGS sequence"/>
</dbReference>